<feature type="signal peptide" evidence="2">
    <location>
        <begin position="1"/>
        <end position="17"/>
    </location>
</feature>
<evidence type="ECO:0000313" key="4">
    <source>
        <dbReference type="Proteomes" id="UP000193467"/>
    </source>
</evidence>
<evidence type="ECO:0000256" key="1">
    <source>
        <dbReference type="SAM" id="MobiDB-lite"/>
    </source>
</evidence>
<dbReference type="EMBL" id="MCGR01000011">
    <property type="protein sequence ID" value="ORY88237.1"/>
    <property type="molecule type" value="Genomic_DNA"/>
</dbReference>
<evidence type="ECO:0000256" key="2">
    <source>
        <dbReference type="SAM" id="SignalP"/>
    </source>
</evidence>
<name>A0A1Y2G028_9BASI</name>
<accession>A0A1Y2G028</accession>
<sequence>MLLLAILFSTLIIFVHSSPTPPTRDSRDLHFMQTMQEIEQWSPTLREEERLQVEVEMMEDEEEEVLCTGEQEMCWIEGRRRCVQRRLSKIQRPAAGVPQQAKASTAPPSPASLLPPAEQVAVKLSPANPHTTSLPLPSPRPHPQACSSACLPSNPVYDYWRSR</sequence>
<feature type="region of interest" description="Disordered" evidence="1">
    <location>
        <begin position="91"/>
        <end position="154"/>
    </location>
</feature>
<feature type="compositionally biased region" description="Low complexity" evidence="1">
    <location>
        <begin position="98"/>
        <end position="117"/>
    </location>
</feature>
<dbReference type="Proteomes" id="UP000193467">
    <property type="component" value="Unassembled WGS sequence"/>
</dbReference>
<keyword evidence="4" id="KW-1185">Reference proteome</keyword>
<dbReference type="InParanoid" id="A0A1Y2G028"/>
<organism evidence="3 4">
    <name type="scientific">Leucosporidium creatinivorum</name>
    <dbReference type="NCBI Taxonomy" id="106004"/>
    <lineage>
        <taxon>Eukaryota</taxon>
        <taxon>Fungi</taxon>
        <taxon>Dikarya</taxon>
        <taxon>Basidiomycota</taxon>
        <taxon>Pucciniomycotina</taxon>
        <taxon>Microbotryomycetes</taxon>
        <taxon>Leucosporidiales</taxon>
        <taxon>Leucosporidium</taxon>
    </lineage>
</organism>
<comment type="caution">
    <text evidence="3">The sequence shown here is derived from an EMBL/GenBank/DDBJ whole genome shotgun (WGS) entry which is preliminary data.</text>
</comment>
<evidence type="ECO:0000313" key="3">
    <source>
        <dbReference type="EMBL" id="ORY88237.1"/>
    </source>
</evidence>
<keyword evidence="2" id="KW-0732">Signal</keyword>
<proteinExistence type="predicted"/>
<feature type="chain" id="PRO_5013322412" evidence="2">
    <location>
        <begin position="18"/>
        <end position="163"/>
    </location>
</feature>
<protein>
    <submittedName>
        <fullName evidence="3">Uncharacterized protein</fullName>
    </submittedName>
</protein>
<gene>
    <name evidence="3" type="ORF">BCR35DRAFT_330115</name>
</gene>
<reference evidence="3 4" key="1">
    <citation type="submission" date="2016-07" db="EMBL/GenBank/DDBJ databases">
        <title>Pervasive Adenine N6-methylation of Active Genes in Fungi.</title>
        <authorList>
            <consortium name="DOE Joint Genome Institute"/>
            <person name="Mondo S.J."/>
            <person name="Dannebaum R.O."/>
            <person name="Kuo R.C."/>
            <person name="Labutti K."/>
            <person name="Haridas S."/>
            <person name="Kuo A."/>
            <person name="Salamov A."/>
            <person name="Ahrendt S.R."/>
            <person name="Lipzen A."/>
            <person name="Sullivan W."/>
            <person name="Andreopoulos W.B."/>
            <person name="Clum A."/>
            <person name="Lindquist E."/>
            <person name="Daum C."/>
            <person name="Ramamoorthy G.K."/>
            <person name="Gryganskyi A."/>
            <person name="Culley D."/>
            <person name="Magnuson J.K."/>
            <person name="James T.Y."/>
            <person name="O'Malley M.A."/>
            <person name="Stajich J.E."/>
            <person name="Spatafora J.W."/>
            <person name="Visel A."/>
            <person name="Grigoriev I.V."/>
        </authorList>
    </citation>
    <scope>NUCLEOTIDE SEQUENCE [LARGE SCALE GENOMIC DNA]</scope>
    <source>
        <strain evidence="3 4">62-1032</strain>
    </source>
</reference>
<dbReference type="AlphaFoldDB" id="A0A1Y2G028"/>